<accession>A0A0D6P633</accession>
<evidence type="ECO:0000313" key="1">
    <source>
        <dbReference type="EMBL" id="GAN76344.1"/>
    </source>
</evidence>
<keyword evidence="2" id="KW-1185">Reference proteome</keyword>
<proteinExistence type="predicted"/>
<name>A0A0D6P633_9PROT</name>
<evidence type="ECO:0000313" key="2">
    <source>
        <dbReference type="Proteomes" id="UP000032680"/>
    </source>
</evidence>
<organism evidence="1 2">
    <name type="scientific">Acidisphaera rubrifaciens HS-AP3</name>
    <dbReference type="NCBI Taxonomy" id="1231350"/>
    <lineage>
        <taxon>Bacteria</taxon>
        <taxon>Pseudomonadati</taxon>
        <taxon>Pseudomonadota</taxon>
        <taxon>Alphaproteobacteria</taxon>
        <taxon>Acetobacterales</taxon>
        <taxon>Acetobacteraceae</taxon>
        <taxon>Acidisphaera</taxon>
    </lineage>
</organism>
<dbReference type="RefSeq" id="WP_148360298.1">
    <property type="nucleotide sequence ID" value="NZ_BANB01000086.1"/>
</dbReference>
<reference evidence="1 2" key="1">
    <citation type="submission" date="2012-11" db="EMBL/GenBank/DDBJ databases">
        <title>Whole genome sequence of Acidisphaera rubrifaciens HS-AP3.</title>
        <authorList>
            <person name="Azuma Y."/>
            <person name="Higashiura N."/>
            <person name="Hirakawa H."/>
            <person name="Matsushita K."/>
        </authorList>
    </citation>
    <scope>NUCLEOTIDE SEQUENCE [LARGE SCALE GENOMIC DNA]</scope>
    <source>
        <strain evidence="1 2">HS-AP3</strain>
    </source>
</reference>
<dbReference type="OrthoDB" id="7239510at2"/>
<gene>
    <name evidence="1" type="ORF">Asru_0086_20</name>
</gene>
<dbReference type="AlphaFoldDB" id="A0A0D6P633"/>
<dbReference type="Proteomes" id="UP000032680">
    <property type="component" value="Unassembled WGS sequence"/>
</dbReference>
<sequence>MLPYAYAGGAVASAMPRVSGLLGGIGYNAATPGFLQPALSPDLGFQAGAVEFGPDTAWSRLLVWSRPNLRQDSGRDGAAIVLLQSGSMPVLSASSTVPGTLALWPGAGGPVLTSALERRHTHAVLLRNTPGIGVDAWLDGTRVATGAANPLPAGAAMMTLLHDGTPNGGAQCWLNECVTWERALSDAEAAAVMQYAGRWALGPRKGVSLIVNGQSNAINFVENDGAASLMVQGIAWHLGALAWNLLASSTQTMVASHGLYAGLYGGSFLNDPGDGSDPSTWALGADGLSDQAFLAAQTAADLADADAIFWFWSESDSARAYAEKATYKSAVQRFVALERAMVPGATAASLPHLWWNAMPFGLGTDGGTQMIRETVQELSTLAGYDLTCVMPMTADSNPRGGTDGSHLDSIDNVRLGRLAAPVAAQALLTAGRGDSITALPSGLPQRGGPAITHVYRESDTILVVTVQHDAGDDLKLPGLAPQGAGFVVMDGGSVASPGRLVTAVACSRIDPTHLQITLAQPLVNPSNGCLLFYPWGIGRIGRGNAVTDNWSDVVKPAGWDIAADLGSAWLIDFPLAATTQPVVLSDTP</sequence>
<dbReference type="EMBL" id="BANB01000086">
    <property type="protein sequence ID" value="GAN76344.1"/>
    <property type="molecule type" value="Genomic_DNA"/>
</dbReference>
<protein>
    <submittedName>
        <fullName evidence="1">Uncharacterized protein</fullName>
    </submittedName>
</protein>
<comment type="caution">
    <text evidence="1">The sequence shown here is derived from an EMBL/GenBank/DDBJ whole genome shotgun (WGS) entry which is preliminary data.</text>
</comment>